<name>A0A8H8R141_9HELO</name>
<proteinExistence type="predicted"/>
<evidence type="ECO:0000313" key="2">
    <source>
        <dbReference type="EMBL" id="TVY25500.1"/>
    </source>
</evidence>
<dbReference type="GeneID" id="41985299"/>
<organism evidence="2 3">
    <name type="scientific">Lachnellula hyalina</name>
    <dbReference type="NCBI Taxonomy" id="1316788"/>
    <lineage>
        <taxon>Eukaryota</taxon>
        <taxon>Fungi</taxon>
        <taxon>Dikarya</taxon>
        <taxon>Ascomycota</taxon>
        <taxon>Pezizomycotina</taxon>
        <taxon>Leotiomycetes</taxon>
        <taxon>Helotiales</taxon>
        <taxon>Lachnaceae</taxon>
        <taxon>Lachnellula</taxon>
    </lineage>
</organism>
<feature type="chain" id="PRO_5034917181" evidence="1">
    <location>
        <begin position="24"/>
        <end position="70"/>
    </location>
</feature>
<gene>
    <name evidence="2" type="ORF">LHYA1_G005101</name>
</gene>
<evidence type="ECO:0000313" key="3">
    <source>
        <dbReference type="Proteomes" id="UP000431533"/>
    </source>
</evidence>
<dbReference type="AlphaFoldDB" id="A0A8H8R141"/>
<dbReference type="RefSeq" id="XP_031004288.1">
    <property type="nucleotide sequence ID" value="XM_031150051.1"/>
</dbReference>
<accession>A0A8H8R141</accession>
<sequence length="70" mass="7958">MGIRNILVFGMVVAESFFALIFSNGTSNSTWRGMPQVKTITEILMYYIRRPVGLHNCDYHRDNTTSAVES</sequence>
<keyword evidence="3" id="KW-1185">Reference proteome</keyword>
<reference evidence="2 3" key="1">
    <citation type="submission" date="2018-05" db="EMBL/GenBank/DDBJ databases">
        <title>Genome sequencing and assembly of the regulated plant pathogen Lachnellula willkommii and related sister species for the development of diagnostic species identification markers.</title>
        <authorList>
            <person name="Giroux E."/>
            <person name="Bilodeau G."/>
        </authorList>
    </citation>
    <scope>NUCLEOTIDE SEQUENCE [LARGE SCALE GENOMIC DNA]</scope>
    <source>
        <strain evidence="2 3">CBS 185.66</strain>
    </source>
</reference>
<keyword evidence="1" id="KW-0732">Signal</keyword>
<evidence type="ECO:0000256" key="1">
    <source>
        <dbReference type="SAM" id="SignalP"/>
    </source>
</evidence>
<comment type="caution">
    <text evidence="2">The sequence shown here is derived from an EMBL/GenBank/DDBJ whole genome shotgun (WGS) entry which is preliminary data.</text>
</comment>
<dbReference type="EMBL" id="QGMH01000093">
    <property type="protein sequence ID" value="TVY25500.1"/>
    <property type="molecule type" value="Genomic_DNA"/>
</dbReference>
<dbReference type="Proteomes" id="UP000431533">
    <property type="component" value="Unassembled WGS sequence"/>
</dbReference>
<protein>
    <submittedName>
        <fullName evidence="2">Uncharacterized protein</fullName>
    </submittedName>
</protein>
<feature type="signal peptide" evidence="1">
    <location>
        <begin position="1"/>
        <end position="23"/>
    </location>
</feature>